<feature type="compositionally biased region" description="Polar residues" evidence="1">
    <location>
        <begin position="164"/>
        <end position="173"/>
    </location>
</feature>
<keyword evidence="2" id="KW-0472">Membrane</keyword>
<evidence type="ECO:0000256" key="3">
    <source>
        <dbReference type="SAM" id="SignalP"/>
    </source>
</evidence>
<evidence type="ECO:0000256" key="2">
    <source>
        <dbReference type="SAM" id="Phobius"/>
    </source>
</evidence>
<evidence type="ECO:0000313" key="4">
    <source>
        <dbReference type="Proteomes" id="UP000694920"/>
    </source>
</evidence>
<proteinExistence type="predicted"/>
<dbReference type="RefSeq" id="XP_015600574.1">
    <property type="nucleotide sequence ID" value="XM_015745088.2"/>
</dbReference>
<feature type="region of interest" description="Disordered" evidence="1">
    <location>
        <begin position="225"/>
        <end position="257"/>
    </location>
</feature>
<evidence type="ECO:0000313" key="5">
    <source>
        <dbReference type="RefSeq" id="XP_015600574.1"/>
    </source>
</evidence>
<accession>A0AAJ7C2S1</accession>
<feature type="region of interest" description="Disordered" evidence="1">
    <location>
        <begin position="151"/>
        <end position="173"/>
    </location>
</feature>
<dbReference type="Proteomes" id="UP000694920">
    <property type="component" value="Unplaced"/>
</dbReference>
<dbReference type="KEGG" id="ccin:107270246"/>
<dbReference type="AlphaFoldDB" id="A0AAJ7C2S1"/>
<dbReference type="GeneID" id="107270246"/>
<feature type="chain" id="PRO_5042487294" evidence="3">
    <location>
        <begin position="24"/>
        <end position="326"/>
    </location>
</feature>
<name>A0AAJ7C2S1_CEPCN</name>
<gene>
    <name evidence="5" type="primary">LOC107270246</name>
</gene>
<keyword evidence="3" id="KW-0732">Signal</keyword>
<keyword evidence="4" id="KW-1185">Reference proteome</keyword>
<sequence>MLLIMMSHLKFLILFLCLTSVLTFSTKKSMNSSENLIDRVGPIQETNLTMNSTSVTYDPTVVASAPTKEIAANHTINKYILAEGGPVPVPKSSSLENTALADGVNLSFRNLTHFTRENTSNEENTKPSVVPRKGVEPKVVPWKWAGRMSDPLASSMEESEPDKNLNQNVSEDTTISSNMGSFVSKEYKFRNNITDLNSTRIFSTTNFKEVNKTIEAGVVTPQINATQAPKRHKPKPTATVGGSDEDKPIPASPTKTSPLGMPRKIDYIVPVVITIMAVPLLGLAAFVLYRRGRDCWDKRHYRRMDFLIDGMYNDWSSKGHAFPDSE</sequence>
<protein>
    <submittedName>
        <fullName evidence="5">Uncharacterized protein LOC107270246</fullName>
    </submittedName>
</protein>
<feature type="transmembrane region" description="Helical" evidence="2">
    <location>
        <begin position="267"/>
        <end position="289"/>
    </location>
</feature>
<reference evidence="5" key="1">
    <citation type="submission" date="2025-08" db="UniProtKB">
        <authorList>
            <consortium name="RefSeq"/>
        </authorList>
    </citation>
    <scope>IDENTIFICATION</scope>
</reference>
<keyword evidence="2" id="KW-0812">Transmembrane</keyword>
<evidence type="ECO:0000256" key="1">
    <source>
        <dbReference type="SAM" id="MobiDB-lite"/>
    </source>
</evidence>
<keyword evidence="2" id="KW-1133">Transmembrane helix</keyword>
<feature type="signal peptide" evidence="3">
    <location>
        <begin position="1"/>
        <end position="23"/>
    </location>
</feature>
<organism evidence="4 5">
    <name type="scientific">Cephus cinctus</name>
    <name type="common">Wheat stem sawfly</name>
    <dbReference type="NCBI Taxonomy" id="211228"/>
    <lineage>
        <taxon>Eukaryota</taxon>
        <taxon>Metazoa</taxon>
        <taxon>Ecdysozoa</taxon>
        <taxon>Arthropoda</taxon>
        <taxon>Hexapoda</taxon>
        <taxon>Insecta</taxon>
        <taxon>Pterygota</taxon>
        <taxon>Neoptera</taxon>
        <taxon>Endopterygota</taxon>
        <taxon>Hymenoptera</taxon>
        <taxon>Cephoidea</taxon>
        <taxon>Cephidae</taxon>
        <taxon>Cephus</taxon>
    </lineage>
</organism>